<protein>
    <submittedName>
        <fullName evidence="1">Uncharacterized protein</fullName>
    </submittedName>
</protein>
<comment type="caution">
    <text evidence="1">The sequence shown here is derived from an EMBL/GenBank/DDBJ whole genome shotgun (WGS) entry which is preliminary data.</text>
</comment>
<organism evidence="1 2">
    <name type="scientific">Vitis vinifera</name>
    <name type="common">Grape</name>
    <dbReference type="NCBI Taxonomy" id="29760"/>
    <lineage>
        <taxon>Eukaryota</taxon>
        <taxon>Viridiplantae</taxon>
        <taxon>Streptophyta</taxon>
        <taxon>Embryophyta</taxon>
        <taxon>Tracheophyta</taxon>
        <taxon>Spermatophyta</taxon>
        <taxon>Magnoliopsida</taxon>
        <taxon>eudicotyledons</taxon>
        <taxon>Gunneridae</taxon>
        <taxon>Pentapetalae</taxon>
        <taxon>rosids</taxon>
        <taxon>Vitales</taxon>
        <taxon>Vitaceae</taxon>
        <taxon>Viteae</taxon>
        <taxon>Vitis</taxon>
    </lineage>
</organism>
<gene>
    <name evidence="1" type="ORF">CK203_080991</name>
</gene>
<dbReference type="Proteomes" id="UP000288805">
    <property type="component" value="Unassembled WGS sequence"/>
</dbReference>
<reference evidence="1 2" key="1">
    <citation type="journal article" date="2018" name="PLoS Genet.">
        <title>Population sequencing reveals clonal diversity and ancestral inbreeding in the grapevine cultivar Chardonnay.</title>
        <authorList>
            <person name="Roach M.J."/>
            <person name="Johnson D.L."/>
            <person name="Bohlmann J."/>
            <person name="van Vuuren H.J."/>
            <person name="Jones S.J."/>
            <person name="Pretorius I.S."/>
            <person name="Schmidt S.A."/>
            <person name="Borneman A.R."/>
        </authorList>
    </citation>
    <scope>NUCLEOTIDE SEQUENCE [LARGE SCALE GENOMIC DNA]</scope>
    <source>
        <strain evidence="2">cv. Chardonnay</strain>
        <tissue evidence="1">Leaf</tissue>
    </source>
</reference>
<dbReference type="AlphaFoldDB" id="A0A438EMU9"/>
<dbReference type="EMBL" id="QGNW01001235">
    <property type="protein sequence ID" value="RVW49063.1"/>
    <property type="molecule type" value="Genomic_DNA"/>
</dbReference>
<evidence type="ECO:0000313" key="1">
    <source>
        <dbReference type="EMBL" id="RVW49063.1"/>
    </source>
</evidence>
<accession>A0A438EMU9</accession>
<name>A0A438EMU9_VITVI</name>
<proteinExistence type="predicted"/>
<sequence>MSFCCIDRIIDNKSLKLITEASESSPTKVAKDYPDAVLRGIFFLHSADADYEIISLPGNKSNISLCNTYRSQEQKTSQAIILGRMISRVEDFGFLEAFELILEPFGMILALKINIDEDAFLGVEIDLRDWKVLVDLGLVG</sequence>
<evidence type="ECO:0000313" key="2">
    <source>
        <dbReference type="Proteomes" id="UP000288805"/>
    </source>
</evidence>